<dbReference type="AlphaFoldDB" id="A0A378WD18"/>
<protein>
    <submittedName>
        <fullName evidence="2">Protein of uncharacterized function (DUF2510)</fullName>
    </submittedName>
</protein>
<gene>
    <name evidence="2" type="ORF">NCTC1542_07042</name>
</gene>
<name>A0A378WD18_MYCFO</name>
<reference evidence="2 3" key="1">
    <citation type="submission" date="2018-06" db="EMBL/GenBank/DDBJ databases">
        <authorList>
            <consortium name="Pathogen Informatics"/>
            <person name="Doyle S."/>
        </authorList>
    </citation>
    <scope>NUCLEOTIDE SEQUENCE [LARGE SCALE GENOMIC DNA]</scope>
    <source>
        <strain evidence="2 3">NCTC1542</strain>
    </source>
</reference>
<accession>A0A378WD18</accession>
<evidence type="ECO:0000256" key="1">
    <source>
        <dbReference type="SAM" id="MobiDB-lite"/>
    </source>
</evidence>
<dbReference type="EMBL" id="UGQY01000006">
    <property type="protein sequence ID" value="SUA31687.1"/>
    <property type="molecule type" value="Genomic_DNA"/>
</dbReference>
<proteinExistence type="predicted"/>
<organism evidence="2 3">
    <name type="scientific">Mycolicibacterium fortuitum</name>
    <name type="common">Mycobacterium fortuitum</name>
    <dbReference type="NCBI Taxonomy" id="1766"/>
    <lineage>
        <taxon>Bacteria</taxon>
        <taxon>Bacillati</taxon>
        <taxon>Actinomycetota</taxon>
        <taxon>Actinomycetes</taxon>
        <taxon>Mycobacteriales</taxon>
        <taxon>Mycobacteriaceae</taxon>
        <taxon>Mycolicibacterium</taxon>
    </lineage>
</organism>
<dbReference type="Proteomes" id="UP000255389">
    <property type="component" value="Unassembled WGS sequence"/>
</dbReference>
<evidence type="ECO:0000313" key="2">
    <source>
        <dbReference type="EMBL" id="SUA31687.1"/>
    </source>
</evidence>
<sequence length="263" mass="29721">MTSNPDLPRSRPGWHTDPWNPSRLRYFDGHEWTGTVAERSDAPSGHSPQQPAPQPAPQFPLGQRLLHLRALPQPSDIDVACLVEDSRGRALAQIRLAPSSHGRQMALYRFGIFSPQGVPLGYFRRTAGIGIRDSIVVTDAFDRTLGRLRRTNNFWQRFRSSAIDMTLESAQEQPIGHTRVSVSPETRFSEVNEPIYDVSGLPVGTVRRQWRYVDTSVTFFDYTLECTHPTVEPTPQLMLGIAFAHYFYDRHKVGGPLAIHSNF</sequence>
<evidence type="ECO:0000313" key="3">
    <source>
        <dbReference type="Proteomes" id="UP000255389"/>
    </source>
</evidence>
<feature type="region of interest" description="Disordered" evidence="1">
    <location>
        <begin position="1"/>
        <end position="22"/>
    </location>
</feature>
<feature type="region of interest" description="Disordered" evidence="1">
    <location>
        <begin position="35"/>
        <end position="59"/>
    </location>
</feature>